<dbReference type="OrthoDB" id="5517954at2"/>
<dbReference type="InterPro" id="IPR036280">
    <property type="entry name" value="Multihaem_cyt_sf"/>
</dbReference>
<dbReference type="Proteomes" id="UP000269883">
    <property type="component" value="Chromosome"/>
</dbReference>
<gene>
    <name evidence="3" type="ORF">DFE_2903</name>
</gene>
<accession>A0A2Z6B287</accession>
<sequence length="181" mass="19342">MRKLVFLICLLALIALGAATAFAEGPHDMDCMDCHHTHYAKADYAIGVTPKTDLENPARSRMAMTSAGIDATCLGCHNEDEGIMPVNLSTTHPTGVKPTYTPVPSELLWEGKFTCVSCHNPHPSNANYKYLIVPTGDEGGDMGVFCAKCHPDQSDKMTVGASAQTAITSDPNVAPIVRVQP</sequence>
<dbReference type="RefSeq" id="WP_126380660.1">
    <property type="nucleotide sequence ID" value="NZ_AP017378.1"/>
</dbReference>
<reference evidence="3 4" key="1">
    <citation type="journal article" date="2018" name="Sci. Adv.">
        <title>Multi-heme cytochromes provide a pathway for survival in energy-limited environments.</title>
        <authorList>
            <person name="Deng X."/>
            <person name="Dohmae N."/>
            <person name="Nealson K.H."/>
            <person name="Hashimoto K."/>
            <person name="Okamoto A."/>
        </authorList>
    </citation>
    <scope>NUCLEOTIDE SEQUENCE [LARGE SCALE GENOMIC DNA]</scope>
    <source>
        <strain evidence="3 4">IS5</strain>
    </source>
</reference>
<dbReference type="Gene3D" id="1.10.1130.10">
    <property type="entry name" value="Flavocytochrome C3, Chain A"/>
    <property type="match status" value="1"/>
</dbReference>
<name>A0A2Z6B287_9BACT</name>
<evidence type="ECO:0000259" key="2">
    <source>
        <dbReference type="Pfam" id="PF09699"/>
    </source>
</evidence>
<keyword evidence="1" id="KW-0732">Signal</keyword>
<dbReference type="AlphaFoldDB" id="A0A2Z6B287"/>
<dbReference type="KEGG" id="dfl:DFE_2903"/>
<organism evidence="3 4">
    <name type="scientific">Desulfovibrio ferrophilus</name>
    <dbReference type="NCBI Taxonomy" id="241368"/>
    <lineage>
        <taxon>Bacteria</taxon>
        <taxon>Pseudomonadati</taxon>
        <taxon>Thermodesulfobacteriota</taxon>
        <taxon>Desulfovibrionia</taxon>
        <taxon>Desulfovibrionales</taxon>
        <taxon>Desulfovibrionaceae</taxon>
        <taxon>Desulfovibrio</taxon>
    </lineage>
</organism>
<evidence type="ECO:0000313" key="3">
    <source>
        <dbReference type="EMBL" id="BBD09629.1"/>
    </source>
</evidence>
<feature type="chain" id="PRO_5016434049" evidence="1">
    <location>
        <begin position="24"/>
        <end position="181"/>
    </location>
</feature>
<keyword evidence="4" id="KW-1185">Reference proteome</keyword>
<feature type="domain" description="Doubled CXXCH motif" evidence="2">
    <location>
        <begin position="114"/>
        <end position="153"/>
    </location>
</feature>
<dbReference type="SUPFAM" id="SSF48695">
    <property type="entry name" value="Multiheme cytochromes"/>
    <property type="match status" value="1"/>
</dbReference>
<evidence type="ECO:0000256" key="1">
    <source>
        <dbReference type="SAM" id="SignalP"/>
    </source>
</evidence>
<proteinExistence type="predicted"/>
<evidence type="ECO:0000313" key="4">
    <source>
        <dbReference type="Proteomes" id="UP000269883"/>
    </source>
</evidence>
<dbReference type="Pfam" id="PF09699">
    <property type="entry name" value="Paired_CXXCH_1"/>
    <property type="match status" value="1"/>
</dbReference>
<dbReference type="EMBL" id="AP017378">
    <property type="protein sequence ID" value="BBD09629.1"/>
    <property type="molecule type" value="Genomic_DNA"/>
</dbReference>
<protein>
    <submittedName>
        <fullName evidence="3">Doubled cxxch motif family protein</fullName>
    </submittedName>
</protein>
<feature type="signal peptide" evidence="1">
    <location>
        <begin position="1"/>
        <end position="23"/>
    </location>
</feature>
<dbReference type="InterPro" id="IPR010177">
    <property type="entry name" value="Paired_CXXCH_1"/>
</dbReference>